<evidence type="ECO:0000313" key="2">
    <source>
        <dbReference type="EMBL" id="KAJ8376626.1"/>
    </source>
</evidence>
<proteinExistence type="predicted"/>
<keyword evidence="3" id="KW-1185">Reference proteome</keyword>
<dbReference type="Proteomes" id="UP001152622">
    <property type="component" value="Chromosome 2"/>
</dbReference>
<dbReference type="EMBL" id="JAINUF010000002">
    <property type="protein sequence ID" value="KAJ8376626.1"/>
    <property type="molecule type" value="Genomic_DNA"/>
</dbReference>
<evidence type="ECO:0000256" key="1">
    <source>
        <dbReference type="SAM" id="MobiDB-lite"/>
    </source>
</evidence>
<feature type="compositionally biased region" description="Basic and acidic residues" evidence="1">
    <location>
        <begin position="23"/>
        <end position="33"/>
    </location>
</feature>
<reference evidence="2" key="1">
    <citation type="journal article" date="2023" name="Science">
        <title>Genome structures resolve the early diversification of teleost fishes.</title>
        <authorList>
            <person name="Parey E."/>
            <person name="Louis A."/>
            <person name="Montfort J."/>
            <person name="Bouchez O."/>
            <person name="Roques C."/>
            <person name="Iampietro C."/>
            <person name="Lluch J."/>
            <person name="Castinel A."/>
            <person name="Donnadieu C."/>
            <person name="Desvignes T."/>
            <person name="Floi Bucao C."/>
            <person name="Jouanno E."/>
            <person name="Wen M."/>
            <person name="Mejri S."/>
            <person name="Dirks R."/>
            <person name="Jansen H."/>
            <person name="Henkel C."/>
            <person name="Chen W.J."/>
            <person name="Zahm M."/>
            <person name="Cabau C."/>
            <person name="Klopp C."/>
            <person name="Thompson A.W."/>
            <person name="Robinson-Rechavi M."/>
            <person name="Braasch I."/>
            <person name="Lecointre G."/>
            <person name="Bobe J."/>
            <person name="Postlethwait J.H."/>
            <person name="Berthelot C."/>
            <person name="Roest Crollius H."/>
            <person name="Guiguen Y."/>
        </authorList>
    </citation>
    <scope>NUCLEOTIDE SEQUENCE</scope>
    <source>
        <strain evidence="2">WJC10195</strain>
    </source>
</reference>
<name>A0A9Q1G7X6_SYNKA</name>
<accession>A0A9Q1G7X6</accession>
<comment type="caution">
    <text evidence="2">The sequence shown here is derived from an EMBL/GenBank/DDBJ whole genome shotgun (WGS) entry which is preliminary data.</text>
</comment>
<gene>
    <name evidence="2" type="ORF">SKAU_G00072060</name>
</gene>
<feature type="region of interest" description="Disordered" evidence="1">
    <location>
        <begin position="1"/>
        <end position="33"/>
    </location>
</feature>
<feature type="compositionally biased region" description="Polar residues" evidence="1">
    <location>
        <begin position="1"/>
        <end position="22"/>
    </location>
</feature>
<dbReference type="AlphaFoldDB" id="A0A9Q1G7X6"/>
<protein>
    <submittedName>
        <fullName evidence="2">Uncharacterized protein</fullName>
    </submittedName>
</protein>
<evidence type="ECO:0000313" key="3">
    <source>
        <dbReference type="Proteomes" id="UP001152622"/>
    </source>
</evidence>
<organism evidence="2 3">
    <name type="scientific">Synaphobranchus kaupii</name>
    <name type="common">Kaup's arrowtooth eel</name>
    <dbReference type="NCBI Taxonomy" id="118154"/>
    <lineage>
        <taxon>Eukaryota</taxon>
        <taxon>Metazoa</taxon>
        <taxon>Chordata</taxon>
        <taxon>Craniata</taxon>
        <taxon>Vertebrata</taxon>
        <taxon>Euteleostomi</taxon>
        <taxon>Actinopterygii</taxon>
        <taxon>Neopterygii</taxon>
        <taxon>Teleostei</taxon>
        <taxon>Anguilliformes</taxon>
        <taxon>Synaphobranchidae</taxon>
        <taxon>Synaphobranchus</taxon>
    </lineage>
</organism>
<sequence length="100" mass="10910">MRSTTDCGRSPGLQGQSALITHSEQERLQRGERRVLDTADYKSRLPTQQIVVSPLPTIRNLIHSIAGSGTTTAYLLLLPYDSALLLGQNEATLRTSCGDK</sequence>